<evidence type="ECO:0000259" key="2">
    <source>
        <dbReference type="Pfam" id="PF00561"/>
    </source>
</evidence>
<keyword evidence="4" id="KW-1185">Reference proteome</keyword>
<dbReference type="Proteomes" id="UP000887229">
    <property type="component" value="Unassembled WGS sequence"/>
</dbReference>
<keyword evidence="3" id="KW-0378">Hydrolase</keyword>
<keyword evidence="1" id="KW-0472">Membrane</keyword>
<dbReference type="RefSeq" id="XP_046122177.1">
    <property type="nucleotide sequence ID" value="XM_046264627.1"/>
</dbReference>
<feature type="transmembrane region" description="Helical" evidence="1">
    <location>
        <begin position="12"/>
        <end position="35"/>
    </location>
</feature>
<dbReference type="InterPro" id="IPR000073">
    <property type="entry name" value="AB_hydrolase_1"/>
</dbReference>
<dbReference type="InterPro" id="IPR029058">
    <property type="entry name" value="AB_hydrolase_fold"/>
</dbReference>
<dbReference type="PANTHER" id="PTHR12277:SF81">
    <property type="entry name" value="PROTEIN ABHD13"/>
    <property type="match status" value="1"/>
</dbReference>
<dbReference type="SUPFAM" id="SSF53474">
    <property type="entry name" value="alpha/beta-Hydrolases"/>
    <property type="match status" value="1"/>
</dbReference>
<dbReference type="Gene3D" id="3.40.50.1820">
    <property type="entry name" value="alpha/beta hydrolase"/>
    <property type="match status" value="1"/>
</dbReference>
<protein>
    <submittedName>
        <fullName evidence="3">Alpha/Beta hydrolase protein</fullName>
    </submittedName>
</protein>
<dbReference type="OrthoDB" id="446723at2759"/>
<keyword evidence="1" id="KW-1133">Transmembrane helix</keyword>
<organism evidence="3 4">
    <name type="scientific">Emericellopsis atlantica</name>
    <dbReference type="NCBI Taxonomy" id="2614577"/>
    <lineage>
        <taxon>Eukaryota</taxon>
        <taxon>Fungi</taxon>
        <taxon>Dikarya</taxon>
        <taxon>Ascomycota</taxon>
        <taxon>Pezizomycotina</taxon>
        <taxon>Sordariomycetes</taxon>
        <taxon>Hypocreomycetidae</taxon>
        <taxon>Hypocreales</taxon>
        <taxon>Bionectriaceae</taxon>
        <taxon>Emericellopsis</taxon>
    </lineage>
</organism>
<reference evidence="3" key="1">
    <citation type="journal article" date="2021" name="IMA Fungus">
        <title>Genomic characterization of three marine fungi, including Emericellopsis atlantica sp. nov. with signatures of a generalist lifestyle and marine biomass degradation.</title>
        <authorList>
            <person name="Hagestad O.C."/>
            <person name="Hou L."/>
            <person name="Andersen J.H."/>
            <person name="Hansen E.H."/>
            <person name="Altermark B."/>
            <person name="Li C."/>
            <person name="Kuhnert E."/>
            <person name="Cox R.J."/>
            <person name="Crous P.W."/>
            <person name="Spatafora J.W."/>
            <person name="Lail K."/>
            <person name="Amirebrahimi M."/>
            <person name="Lipzen A."/>
            <person name="Pangilinan J."/>
            <person name="Andreopoulos W."/>
            <person name="Hayes R.D."/>
            <person name="Ng V."/>
            <person name="Grigoriev I.V."/>
            <person name="Jackson S.A."/>
            <person name="Sutton T.D.S."/>
            <person name="Dobson A.D.W."/>
            <person name="Rama T."/>
        </authorList>
    </citation>
    <scope>NUCLEOTIDE SEQUENCE</scope>
    <source>
        <strain evidence="3">TS7</strain>
    </source>
</reference>
<accession>A0A9P8CSX6</accession>
<sequence length="391" mass="43584">MSASYHPAALTVLYLLAALLGLYLLFIFLAVIPFFQKQFLYAHNIHTLLWNDVNKPEKWGFAPGQVTPFKLTTADEETIYAWHILPLPVYLKNESAVSGQKRGLAEDFPSTESFRLLKDDPEARLVLYFHGNAGHVAQAIRPMSYHALTDTSSYHVVAIDYRGFGHSSGSPSEEGLIEDASALVEWATKVAGIPSSRIVLLGQSLGTAVVSGVAEKYYSKDIEFAGIVLVAGFSDLATMLSEYRIVGVVPVLAPFRYVPWLLRLLHRFVVDKWNSADRLGKIVDKTQTRLRLSLVHAKNDKDIPCTEDDKLFKAAVCAAVGITDDNEFLKWKEERTVRKSEDAFVTTWKSTPNIIVRQELFPYGGHNNIMGYAPVSLAIMRSFDLHGTAYA</sequence>
<dbReference type="Pfam" id="PF00561">
    <property type="entry name" value="Abhydrolase_1"/>
    <property type="match status" value="1"/>
</dbReference>
<name>A0A9P8CSX6_9HYPO</name>
<evidence type="ECO:0000313" key="3">
    <source>
        <dbReference type="EMBL" id="KAG9258253.1"/>
    </source>
</evidence>
<evidence type="ECO:0000313" key="4">
    <source>
        <dbReference type="Proteomes" id="UP000887229"/>
    </source>
</evidence>
<keyword evidence="1" id="KW-0812">Transmembrane</keyword>
<dbReference type="EMBL" id="MU251244">
    <property type="protein sequence ID" value="KAG9258253.1"/>
    <property type="molecule type" value="Genomic_DNA"/>
</dbReference>
<feature type="domain" description="AB hydrolase-1" evidence="2">
    <location>
        <begin position="125"/>
        <end position="235"/>
    </location>
</feature>
<gene>
    <name evidence="3" type="ORF">F5Z01DRAFT_670900</name>
</gene>
<comment type="caution">
    <text evidence="3">The sequence shown here is derived from an EMBL/GenBank/DDBJ whole genome shotgun (WGS) entry which is preliminary data.</text>
</comment>
<dbReference type="PANTHER" id="PTHR12277">
    <property type="entry name" value="ALPHA/BETA HYDROLASE DOMAIN-CONTAINING PROTEIN"/>
    <property type="match status" value="1"/>
</dbReference>
<dbReference type="AlphaFoldDB" id="A0A9P8CSX6"/>
<evidence type="ECO:0000256" key="1">
    <source>
        <dbReference type="SAM" id="Phobius"/>
    </source>
</evidence>
<dbReference type="GeneID" id="70295530"/>
<proteinExistence type="predicted"/>
<dbReference type="GO" id="GO:0016787">
    <property type="term" value="F:hydrolase activity"/>
    <property type="evidence" value="ECO:0007669"/>
    <property type="project" value="UniProtKB-KW"/>
</dbReference>